<keyword evidence="1" id="KW-0812">Transmembrane</keyword>
<feature type="transmembrane region" description="Helical" evidence="1">
    <location>
        <begin position="12"/>
        <end position="37"/>
    </location>
</feature>
<accession>A0A2V4X8S8</accession>
<proteinExistence type="predicted"/>
<feature type="transmembrane region" description="Helical" evidence="1">
    <location>
        <begin position="117"/>
        <end position="135"/>
    </location>
</feature>
<dbReference type="AlphaFoldDB" id="A0A2V4X8S8"/>
<organism evidence="2 3">
    <name type="scientific">Winogradskyella epiphytica</name>
    <dbReference type="NCBI Taxonomy" id="262005"/>
    <lineage>
        <taxon>Bacteria</taxon>
        <taxon>Pseudomonadati</taxon>
        <taxon>Bacteroidota</taxon>
        <taxon>Flavobacteriia</taxon>
        <taxon>Flavobacteriales</taxon>
        <taxon>Flavobacteriaceae</taxon>
        <taxon>Winogradskyella</taxon>
    </lineage>
</organism>
<gene>
    <name evidence="2" type="ORF">DFQ11_102609</name>
</gene>
<feature type="transmembrane region" description="Helical" evidence="1">
    <location>
        <begin position="57"/>
        <end position="75"/>
    </location>
</feature>
<keyword evidence="1" id="KW-0472">Membrane</keyword>
<evidence type="ECO:0000313" key="2">
    <source>
        <dbReference type="EMBL" id="PYE82029.1"/>
    </source>
</evidence>
<evidence type="ECO:0000256" key="1">
    <source>
        <dbReference type="SAM" id="Phobius"/>
    </source>
</evidence>
<keyword evidence="1" id="KW-1133">Transmembrane helix</keyword>
<name>A0A2V4X8S8_9FLAO</name>
<dbReference type="Proteomes" id="UP000248054">
    <property type="component" value="Unassembled WGS sequence"/>
</dbReference>
<feature type="transmembrane region" description="Helical" evidence="1">
    <location>
        <begin position="87"/>
        <end position="105"/>
    </location>
</feature>
<sequence>MKQLLKLISIGLIAGIVLMLILKIVILLTGNTAYILLFNFDYIPILNALRPEWLFGYVFHFITCIVSVVALYHILKSFKLEERIRPYILVYTIGGGALFFLTALSDQPPAVNDLMAWVYWTFAHAVYGYVVGYLIKKWL</sequence>
<keyword evidence="3" id="KW-1185">Reference proteome</keyword>
<protein>
    <submittedName>
        <fullName evidence="2">Uncharacterized protein</fullName>
    </submittedName>
</protein>
<dbReference type="RefSeq" id="WP_110475383.1">
    <property type="nucleotide sequence ID" value="NZ_BMWQ01000002.1"/>
</dbReference>
<reference evidence="2 3" key="1">
    <citation type="submission" date="2018-06" db="EMBL/GenBank/DDBJ databases">
        <title>Genomic Encyclopedia of Type Strains, Phase III (KMG-III): the genomes of soil and plant-associated and newly described type strains.</title>
        <authorList>
            <person name="Whitman W."/>
        </authorList>
    </citation>
    <scope>NUCLEOTIDE SEQUENCE [LARGE SCALE GENOMIC DNA]</scope>
    <source>
        <strain evidence="2 3">CECT 7945</strain>
    </source>
</reference>
<dbReference type="EMBL" id="QJTD01000002">
    <property type="protein sequence ID" value="PYE82029.1"/>
    <property type="molecule type" value="Genomic_DNA"/>
</dbReference>
<evidence type="ECO:0000313" key="3">
    <source>
        <dbReference type="Proteomes" id="UP000248054"/>
    </source>
</evidence>
<dbReference type="OrthoDB" id="1443299at2"/>
<comment type="caution">
    <text evidence="2">The sequence shown here is derived from an EMBL/GenBank/DDBJ whole genome shotgun (WGS) entry which is preliminary data.</text>
</comment>